<dbReference type="RefSeq" id="WP_122192469.1">
    <property type="nucleotide sequence ID" value="NZ_JBHSKC010000016.1"/>
</dbReference>
<dbReference type="EMBL" id="RFFG01000002">
    <property type="protein sequence ID" value="RMI47620.1"/>
    <property type="molecule type" value="Genomic_DNA"/>
</dbReference>
<dbReference type="AlphaFoldDB" id="A0A3M2MF14"/>
<evidence type="ECO:0000313" key="2">
    <source>
        <dbReference type="Proteomes" id="UP000282674"/>
    </source>
</evidence>
<protein>
    <submittedName>
        <fullName evidence="1">Uncharacterized protein</fullName>
    </submittedName>
</protein>
<comment type="caution">
    <text evidence="1">The sequence shown here is derived from an EMBL/GenBank/DDBJ whole genome shotgun (WGS) entry which is preliminary data.</text>
</comment>
<evidence type="ECO:0000313" key="1">
    <source>
        <dbReference type="EMBL" id="RMI47620.1"/>
    </source>
</evidence>
<sequence>MDQIRNWGHPALDHELLPPCSMVLTSGGLLVAKIASVAGHLYGLVAYVADDGRPRYWGTWSRFLDSDWQRTLGLPYGMYAPLIAARQPDALVPELGRIARIDPATIVGTVSAQDPVLLAEHAKVLDTLANWCGVHRDQIGLQGSAMYKPAASAGDLDVVIYGRADCRRVHARAAGAVPPRPADHPHHLHFHVPGHRVTLDPRYISGEHTITRALVTGDFTDEGNEPIDRLWVTEAGDGIFFPSRYTLSDGSVLLSYRAGHSAWLRLGDEVTGPALPVYQHQGVRYRVVLRCEQLHPRRAEHE</sequence>
<proteinExistence type="predicted"/>
<name>A0A3M2MF14_9ACTN</name>
<reference evidence="1 2" key="1">
    <citation type="submission" date="2018-10" db="EMBL/GenBank/DDBJ databases">
        <title>Isolation from soil.</title>
        <authorList>
            <person name="Hu J."/>
        </authorList>
    </citation>
    <scope>NUCLEOTIDE SEQUENCE [LARGE SCALE GENOMIC DNA]</scope>
    <source>
        <strain evidence="1 2">NEAU-Ht49</strain>
    </source>
</reference>
<dbReference type="Proteomes" id="UP000282674">
    <property type="component" value="Unassembled WGS sequence"/>
</dbReference>
<keyword evidence="2" id="KW-1185">Reference proteome</keyword>
<organism evidence="1 2">
    <name type="scientific">Actinomadura harenae</name>
    <dbReference type="NCBI Taxonomy" id="2483351"/>
    <lineage>
        <taxon>Bacteria</taxon>
        <taxon>Bacillati</taxon>
        <taxon>Actinomycetota</taxon>
        <taxon>Actinomycetes</taxon>
        <taxon>Streptosporangiales</taxon>
        <taxon>Thermomonosporaceae</taxon>
        <taxon>Actinomadura</taxon>
    </lineage>
</organism>
<gene>
    <name evidence="1" type="ORF">EBO15_01580</name>
</gene>
<dbReference type="OrthoDB" id="9972313at2"/>
<accession>A0A3M2MF14</accession>